<feature type="region of interest" description="Disordered" evidence="1">
    <location>
        <begin position="29"/>
        <end position="48"/>
    </location>
</feature>
<gene>
    <name evidence="2" type="ORF">ASPGLDRAFT_52816</name>
</gene>
<keyword evidence="3" id="KW-1185">Reference proteome</keyword>
<protein>
    <submittedName>
        <fullName evidence="2">Uncharacterized protein</fullName>
    </submittedName>
</protein>
<organism evidence="2 3">
    <name type="scientific">Aspergillus glaucus CBS 516.65</name>
    <dbReference type="NCBI Taxonomy" id="1160497"/>
    <lineage>
        <taxon>Eukaryota</taxon>
        <taxon>Fungi</taxon>
        <taxon>Dikarya</taxon>
        <taxon>Ascomycota</taxon>
        <taxon>Pezizomycotina</taxon>
        <taxon>Eurotiomycetes</taxon>
        <taxon>Eurotiomycetidae</taxon>
        <taxon>Eurotiales</taxon>
        <taxon>Aspergillaceae</taxon>
        <taxon>Aspergillus</taxon>
        <taxon>Aspergillus subgen. Aspergillus</taxon>
    </lineage>
</organism>
<reference evidence="3" key="1">
    <citation type="journal article" date="2017" name="Genome Biol.">
        <title>Comparative genomics reveals high biological diversity and specific adaptations in the industrially and medically important fungal genus Aspergillus.</title>
        <authorList>
            <person name="de Vries R.P."/>
            <person name="Riley R."/>
            <person name="Wiebenga A."/>
            <person name="Aguilar-Osorio G."/>
            <person name="Amillis S."/>
            <person name="Uchima C.A."/>
            <person name="Anderluh G."/>
            <person name="Asadollahi M."/>
            <person name="Askin M."/>
            <person name="Barry K."/>
            <person name="Battaglia E."/>
            <person name="Bayram O."/>
            <person name="Benocci T."/>
            <person name="Braus-Stromeyer S.A."/>
            <person name="Caldana C."/>
            <person name="Canovas D."/>
            <person name="Cerqueira G.C."/>
            <person name="Chen F."/>
            <person name="Chen W."/>
            <person name="Choi C."/>
            <person name="Clum A."/>
            <person name="Dos Santos R.A."/>
            <person name="Damasio A.R."/>
            <person name="Diallinas G."/>
            <person name="Emri T."/>
            <person name="Fekete E."/>
            <person name="Flipphi M."/>
            <person name="Freyberg S."/>
            <person name="Gallo A."/>
            <person name="Gournas C."/>
            <person name="Habgood R."/>
            <person name="Hainaut M."/>
            <person name="Harispe M.L."/>
            <person name="Henrissat B."/>
            <person name="Hilden K.S."/>
            <person name="Hope R."/>
            <person name="Hossain A."/>
            <person name="Karabika E."/>
            <person name="Karaffa L."/>
            <person name="Karanyi Z."/>
            <person name="Krasevec N."/>
            <person name="Kuo A."/>
            <person name="Kusch H."/>
            <person name="LaButti K."/>
            <person name="Lagendijk E.L."/>
            <person name="Lapidus A."/>
            <person name="Levasseur A."/>
            <person name="Lindquist E."/>
            <person name="Lipzen A."/>
            <person name="Logrieco A.F."/>
            <person name="MacCabe A."/>
            <person name="Maekelae M.R."/>
            <person name="Malavazi I."/>
            <person name="Melin P."/>
            <person name="Meyer V."/>
            <person name="Mielnichuk N."/>
            <person name="Miskei M."/>
            <person name="Molnar A.P."/>
            <person name="Mule G."/>
            <person name="Ngan C.Y."/>
            <person name="Orejas M."/>
            <person name="Orosz E."/>
            <person name="Ouedraogo J.P."/>
            <person name="Overkamp K.M."/>
            <person name="Park H.-S."/>
            <person name="Perrone G."/>
            <person name="Piumi F."/>
            <person name="Punt P.J."/>
            <person name="Ram A.F."/>
            <person name="Ramon A."/>
            <person name="Rauscher S."/>
            <person name="Record E."/>
            <person name="Riano-Pachon D.M."/>
            <person name="Robert V."/>
            <person name="Roehrig J."/>
            <person name="Ruller R."/>
            <person name="Salamov A."/>
            <person name="Salih N.S."/>
            <person name="Samson R.A."/>
            <person name="Sandor E."/>
            <person name="Sanguinetti M."/>
            <person name="Schuetze T."/>
            <person name="Sepcic K."/>
            <person name="Shelest E."/>
            <person name="Sherlock G."/>
            <person name="Sophianopoulou V."/>
            <person name="Squina F.M."/>
            <person name="Sun H."/>
            <person name="Susca A."/>
            <person name="Todd R.B."/>
            <person name="Tsang A."/>
            <person name="Unkles S.E."/>
            <person name="van de Wiele N."/>
            <person name="van Rossen-Uffink D."/>
            <person name="Oliveira J.V."/>
            <person name="Vesth T.C."/>
            <person name="Visser J."/>
            <person name="Yu J.-H."/>
            <person name="Zhou M."/>
            <person name="Andersen M.R."/>
            <person name="Archer D.B."/>
            <person name="Baker S.E."/>
            <person name="Benoit I."/>
            <person name="Brakhage A.A."/>
            <person name="Braus G.H."/>
            <person name="Fischer R."/>
            <person name="Frisvad J.C."/>
            <person name="Goldman G.H."/>
            <person name="Houbraken J."/>
            <person name="Oakley B."/>
            <person name="Pocsi I."/>
            <person name="Scazzocchio C."/>
            <person name="Seiboth B."/>
            <person name="vanKuyk P.A."/>
            <person name="Wortman J."/>
            <person name="Dyer P.S."/>
            <person name="Grigoriev I.V."/>
        </authorList>
    </citation>
    <scope>NUCLEOTIDE SEQUENCE [LARGE SCALE GENOMIC DNA]</scope>
    <source>
        <strain evidence="3">CBS 516.65</strain>
    </source>
</reference>
<evidence type="ECO:0000313" key="2">
    <source>
        <dbReference type="EMBL" id="OJJ79204.1"/>
    </source>
</evidence>
<dbReference type="VEuPathDB" id="FungiDB:ASPGLDRAFT_52816"/>
<proteinExistence type="predicted"/>
<dbReference type="RefSeq" id="XP_022395902.1">
    <property type="nucleotide sequence ID" value="XM_022547844.1"/>
</dbReference>
<dbReference type="GeneID" id="34464105"/>
<name>A0A1L9V5J9_ASPGL</name>
<evidence type="ECO:0000313" key="3">
    <source>
        <dbReference type="Proteomes" id="UP000184300"/>
    </source>
</evidence>
<sequence length="62" mass="7083">MALMLWIFFFCADAVVFFIGSLRRALTDGTNPSTADWEVEKGDDTRELDEEDIDDTNNYLMG</sequence>
<dbReference type="Proteomes" id="UP000184300">
    <property type="component" value="Unassembled WGS sequence"/>
</dbReference>
<dbReference type="AlphaFoldDB" id="A0A1L9V5J9"/>
<evidence type="ECO:0000256" key="1">
    <source>
        <dbReference type="SAM" id="MobiDB-lite"/>
    </source>
</evidence>
<accession>A0A1L9V5J9</accession>
<dbReference type="EMBL" id="KV878920">
    <property type="protein sequence ID" value="OJJ79204.1"/>
    <property type="molecule type" value="Genomic_DNA"/>
</dbReference>